<keyword evidence="3" id="KW-1133">Transmembrane helix</keyword>
<dbReference type="WBParaSite" id="TCONS_00013513.p1">
    <property type="protein sequence ID" value="TCONS_00013513.p1"/>
    <property type="gene ID" value="XLOC_008226"/>
</dbReference>
<dbReference type="Pfam" id="PF01484">
    <property type="entry name" value="Col_cuticle_N"/>
    <property type="match status" value="1"/>
</dbReference>
<organism evidence="5 6">
    <name type="scientific">Strongyloides stercoralis</name>
    <name type="common">Threadworm</name>
    <dbReference type="NCBI Taxonomy" id="6248"/>
    <lineage>
        <taxon>Eukaryota</taxon>
        <taxon>Metazoa</taxon>
        <taxon>Ecdysozoa</taxon>
        <taxon>Nematoda</taxon>
        <taxon>Chromadorea</taxon>
        <taxon>Rhabditida</taxon>
        <taxon>Tylenchina</taxon>
        <taxon>Panagrolaimomorpha</taxon>
        <taxon>Strongyloidoidea</taxon>
        <taxon>Strongyloididae</taxon>
        <taxon>Strongyloides</taxon>
    </lineage>
</organism>
<evidence type="ECO:0000256" key="1">
    <source>
        <dbReference type="ARBA" id="ARBA00022737"/>
    </source>
</evidence>
<evidence type="ECO:0000259" key="4">
    <source>
        <dbReference type="SMART" id="SM01088"/>
    </source>
</evidence>
<evidence type="ECO:0000256" key="2">
    <source>
        <dbReference type="SAM" id="MobiDB-lite"/>
    </source>
</evidence>
<name>A0AAF5DL21_STRER</name>
<protein>
    <submittedName>
        <fullName evidence="6">Col_cuticle_N domain-containing protein</fullName>
    </submittedName>
</protein>
<sequence length="680" mass="74763">MENLVKKSPDQHRRMRQYAIFAVAISTTAIAAIVLSVPILYSYIQDIQSLITVESDFCKMQSRDLIYEMYAIQSQKGSRSGRQKRHWLFGQWVPDNQAGGSGYGNAAPAASNGYEPVVDPEPAPTCCPCLQGPPGPPGPEGCDGKDGVDGLPGKDGKNGRDGSITPADAPNEPCIVCPPGPPGISGIQGAKGPQGPRGANGFHGTDGKRGEMGMAGPPGPMGLPGPEGAQGKKGPDGRVIDIEGPPGPPGAPGPQGPAGPKGSRGIPGKSIPGPKGPCGDTGRQGRDGKKGSPGPKGPLGSRGPNGDCFHCPTPRTPPGIIMYSKSSAFKEFNFRSLMSSNDDIEIDSTFSPYQNNSFYNEKRGMNILRSNSMRCDSNYTPNYNFTRPSLRGFKETPKRYFEERRKLNTSNDFYEVNNEGKLNFNKSGFSQYINDAPDYPDIILSPLPSRVPKKRNILSVDDEGISKKANTLTAHVNRNKNNDKFAYPPLRLLEDDEILLRLHKNSYHGKKDVDDINYSQMDDDELERHCWLTVFGSSKESQKDVLKYLIDNIGTVKSTANNNNNNYFYVRMANPVLVKKACDKSVYFYNDKEVIGFTKPISFNFLDSPEYDFENVIIENKKENSASTKKPTIRVISMDKKQLSLRDEVKPKDNGFISKIWNYLRQFNILINTLHFDIDK</sequence>
<evidence type="ECO:0000313" key="5">
    <source>
        <dbReference type="Proteomes" id="UP000035681"/>
    </source>
</evidence>
<dbReference type="SMART" id="SM01088">
    <property type="entry name" value="Col_cuticle_N"/>
    <property type="match status" value="1"/>
</dbReference>
<keyword evidence="3" id="KW-0812">Transmembrane</keyword>
<feature type="compositionally biased region" description="Pro residues" evidence="2">
    <location>
        <begin position="245"/>
        <end position="257"/>
    </location>
</feature>
<feature type="domain" description="Nematode cuticle collagen N-terminal" evidence="4">
    <location>
        <begin position="17"/>
        <end position="69"/>
    </location>
</feature>
<dbReference type="AlphaFoldDB" id="A0AAF5DL21"/>
<feature type="region of interest" description="Disordered" evidence="2">
    <location>
        <begin position="138"/>
        <end position="313"/>
    </location>
</feature>
<keyword evidence="3" id="KW-0472">Membrane</keyword>
<feature type="transmembrane region" description="Helical" evidence="3">
    <location>
        <begin position="20"/>
        <end position="44"/>
    </location>
</feature>
<feature type="compositionally biased region" description="Basic and acidic residues" evidence="2">
    <location>
        <begin position="142"/>
        <end position="160"/>
    </location>
</feature>
<dbReference type="Proteomes" id="UP000035681">
    <property type="component" value="Unplaced"/>
</dbReference>
<accession>A0AAF5DL21</accession>
<evidence type="ECO:0000256" key="3">
    <source>
        <dbReference type="SAM" id="Phobius"/>
    </source>
</evidence>
<reference evidence="6" key="1">
    <citation type="submission" date="2024-02" db="UniProtKB">
        <authorList>
            <consortium name="WormBaseParasite"/>
        </authorList>
    </citation>
    <scope>IDENTIFICATION</scope>
</reference>
<dbReference type="Pfam" id="PF01391">
    <property type="entry name" value="Collagen"/>
    <property type="match status" value="1"/>
</dbReference>
<dbReference type="GO" id="GO:0042302">
    <property type="term" value="F:structural constituent of cuticle"/>
    <property type="evidence" value="ECO:0007669"/>
    <property type="project" value="InterPro"/>
</dbReference>
<evidence type="ECO:0000313" key="6">
    <source>
        <dbReference type="WBParaSite" id="TCONS_00013513.p1"/>
    </source>
</evidence>
<dbReference type="PANTHER" id="PTHR24637:SF389">
    <property type="entry name" value="COLLAGEN STRUCTURAL"/>
    <property type="match status" value="1"/>
</dbReference>
<feature type="compositionally biased region" description="Low complexity" evidence="2">
    <location>
        <begin position="258"/>
        <end position="273"/>
    </location>
</feature>
<dbReference type="InterPro" id="IPR008160">
    <property type="entry name" value="Collagen"/>
</dbReference>
<keyword evidence="5" id="KW-1185">Reference proteome</keyword>
<proteinExistence type="predicted"/>
<dbReference type="PANTHER" id="PTHR24637">
    <property type="entry name" value="COLLAGEN"/>
    <property type="match status" value="1"/>
</dbReference>
<dbReference type="InterPro" id="IPR002486">
    <property type="entry name" value="Col_cuticle_N"/>
</dbReference>
<keyword evidence="1" id="KW-0677">Repeat</keyword>